<feature type="compositionally biased region" description="Polar residues" evidence="1">
    <location>
        <begin position="479"/>
        <end position="491"/>
    </location>
</feature>
<proteinExistence type="predicted"/>
<dbReference type="AlphaFoldDB" id="A0A9W8I6J2"/>
<feature type="compositionally biased region" description="Low complexity" evidence="1">
    <location>
        <begin position="492"/>
        <end position="505"/>
    </location>
</feature>
<sequence length="839" mass="93068">MGQPGQRVHSTSTPRNNAMQTRAEMTSARRAAYAQLNSNRLGTQTKRRIPGGPLGIPHDSALHNQLLLVNTPDPQLSQSRVSRLEVVRPTDENVIVVEGPRPHNHSSQRYVEVIYHVVDNKYHLRMTKPRQPPALLRPMHGPAEHEQGPERNTTGRSLLAAPHARQQKLQQQNMVAALQRAEPSQQPQNSAAPATAKANAHLSASESSRPIAIPKSRLNKLQPAHRQMPRSRNLADQGLVYGKLVVQRPDVFIIPTGQPAPGEPDFDLSDSYLNDPGYDLANTTLDSRYFKSFDFDELPDAPERRVSLYNLGGTFGTRHSPASSATDEEQSRSSSRSSVADKGAFGSDDFVDAPENLDKAGYTEILSGLPSPAISRSNDKLRGRDSPVSGKSSAAGFPSTQLPERQLDTSISSASEASVPAAGLMANVMPTPHRTLGILSYDTEFAKPDIHEGNVDMYIRMLTLRSAINPEELTPPISPRSNNYSSPKSATSQAAAMSKASYSSSKPDNHNTRPRSIPTGPSIHRYQPQSTAQGNFWPTDALEISDVDDASAKFLPAQRDSEAKYSRRLFSRMSLSGSRSIFSRSKSTYNQEQRLSTRRHSSSKHQFPEAATNKHVHDVHGSNNVDTQHTPHAYAEPMSASRKKEFAYLPRNSRTEKPHTHGQLRRRPTGGSEARSERYPPQPALPVPRRANTEPNAQCISLAPSRNEEKSSAATGSSACLPHSDSQCLSSRRPLWRWKWRRRADTDASVTSLYSLGNSDEPPSPGYLRAINGSWAHIFRSQQRQQLAGRAINNRQTDSKRQQDRTRVRDVCAYPFHLTYNCFLWWLSPCFGLAREYRS</sequence>
<feature type="compositionally biased region" description="Polar residues" evidence="1">
    <location>
        <begin position="8"/>
        <end position="24"/>
    </location>
</feature>
<keyword evidence="3" id="KW-1185">Reference proteome</keyword>
<feature type="region of interest" description="Disordered" evidence="1">
    <location>
        <begin position="1"/>
        <end position="28"/>
    </location>
</feature>
<gene>
    <name evidence="2" type="ORF">IWW36_002826</name>
</gene>
<reference evidence="2" key="1">
    <citation type="submission" date="2022-07" db="EMBL/GenBank/DDBJ databases">
        <title>Phylogenomic reconstructions and comparative analyses of Kickxellomycotina fungi.</title>
        <authorList>
            <person name="Reynolds N.K."/>
            <person name="Stajich J.E."/>
            <person name="Barry K."/>
            <person name="Grigoriev I.V."/>
            <person name="Crous P."/>
            <person name="Smith M.E."/>
        </authorList>
    </citation>
    <scope>NUCLEOTIDE SEQUENCE</scope>
    <source>
        <strain evidence="2">NRRL 1566</strain>
    </source>
</reference>
<organism evidence="2 3">
    <name type="scientific">Coemansia brasiliensis</name>
    <dbReference type="NCBI Taxonomy" id="2650707"/>
    <lineage>
        <taxon>Eukaryota</taxon>
        <taxon>Fungi</taxon>
        <taxon>Fungi incertae sedis</taxon>
        <taxon>Zoopagomycota</taxon>
        <taxon>Kickxellomycotina</taxon>
        <taxon>Kickxellomycetes</taxon>
        <taxon>Kickxellales</taxon>
        <taxon>Kickxellaceae</taxon>
        <taxon>Coemansia</taxon>
    </lineage>
</organism>
<feature type="compositionally biased region" description="Polar residues" evidence="1">
    <location>
        <begin position="398"/>
        <end position="414"/>
    </location>
</feature>
<evidence type="ECO:0000313" key="3">
    <source>
        <dbReference type="Proteomes" id="UP001139887"/>
    </source>
</evidence>
<dbReference type="EMBL" id="JANBUW010000101">
    <property type="protein sequence ID" value="KAJ2849154.1"/>
    <property type="molecule type" value="Genomic_DNA"/>
</dbReference>
<feature type="region of interest" description="Disordered" evidence="1">
    <location>
        <begin position="580"/>
        <end position="727"/>
    </location>
</feature>
<feature type="region of interest" description="Disordered" evidence="1">
    <location>
        <begin position="368"/>
        <end position="414"/>
    </location>
</feature>
<feature type="region of interest" description="Disordered" evidence="1">
    <location>
        <begin position="315"/>
        <end position="353"/>
    </location>
</feature>
<feature type="region of interest" description="Disordered" evidence="1">
    <location>
        <begin position="130"/>
        <end position="215"/>
    </location>
</feature>
<name>A0A9W8I6J2_9FUNG</name>
<protein>
    <submittedName>
        <fullName evidence="2">Uncharacterized protein</fullName>
    </submittedName>
</protein>
<dbReference type="OrthoDB" id="5596615at2759"/>
<feature type="compositionally biased region" description="Polar residues" evidence="1">
    <location>
        <begin position="621"/>
        <end position="630"/>
    </location>
</feature>
<feature type="compositionally biased region" description="Low complexity" evidence="1">
    <location>
        <begin position="191"/>
        <end position="200"/>
    </location>
</feature>
<dbReference type="Proteomes" id="UP001139887">
    <property type="component" value="Unassembled WGS sequence"/>
</dbReference>
<feature type="compositionally biased region" description="Polar residues" evidence="1">
    <location>
        <begin position="712"/>
        <end position="727"/>
    </location>
</feature>
<accession>A0A9W8I6J2</accession>
<feature type="region of interest" description="Disordered" evidence="1">
    <location>
        <begin position="472"/>
        <end position="535"/>
    </location>
</feature>
<comment type="caution">
    <text evidence="2">The sequence shown here is derived from an EMBL/GenBank/DDBJ whole genome shotgun (WGS) entry which is preliminary data.</text>
</comment>
<evidence type="ECO:0000256" key="1">
    <source>
        <dbReference type="SAM" id="MobiDB-lite"/>
    </source>
</evidence>
<evidence type="ECO:0000313" key="2">
    <source>
        <dbReference type="EMBL" id="KAJ2849154.1"/>
    </source>
</evidence>